<protein>
    <submittedName>
        <fullName evidence="1">Uncharacterized protein</fullName>
    </submittedName>
</protein>
<name>A0A4C1TQL8_EUMVA</name>
<proteinExistence type="predicted"/>
<dbReference type="Proteomes" id="UP000299102">
    <property type="component" value="Unassembled WGS sequence"/>
</dbReference>
<dbReference type="EMBL" id="BGZK01000078">
    <property type="protein sequence ID" value="GBP16270.1"/>
    <property type="molecule type" value="Genomic_DNA"/>
</dbReference>
<evidence type="ECO:0000313" key="2">
    <source>
        <dbReference type="Proteomes" id="UP000299102"/>
    </source>
</evidence>
<comment type="caution">
    <text evidence="1">The sequence shown here is derived from an EMBL/GenBank/DDBJ whole genome shotgun (WGS) entry which is preliminary data.</text>
</comment>
<keyword evidence="2" id="KW-1185">Reference proteome</keyword>
<reference evidence="1 2" key="1">
    <citation type="journal article" date="2019" name="Commun. Biol.">
        <title>The bagworm genome reveals a unique fibroin gene that provides high tensile strength.</title>
        <authorList>
            <person name="Kono N."/>
            <person name="Nakamura H."/>
            <person name="Ohtoshi R."/>
            <person name="Tomita M."/>
            <person name="Numata K."/>
            <person name="Arakawa K."/>
        </authorList>
    </citation>
    <scope>NUCLEOTIDE SEQUENCE [LARGE SCALE GENOMIC DNA]</scope>
</reference>
<organism evidence="1 2">
    <name type="scientific">Eumeta variegata</name>
    <name type="common">Bagworm moth</name>
    <name type="synonym">Eumeta japonica</name>
    <dbReference type="NCBI Taxonomy" id="151549"/>
    <lineage>
        <taxon>Eukaryota</taxon>
        <taxon>Metazoa</taxon>
        <taxon>Ecdysozoa</taxon>
        <taxon>Arthropoda</taxon>
        <taxon>Hexapoda</taxon>
        <taxon>Insecta</taxon>
        <taxon>Pterygota</taxon>
        <taxon>Neoptera</taxon>
        <taxon>Endopterygota</taxon>
        <taxon>Lepidoptera</taxon>
        <taxon>Glossata</taxon>
        <taxon>Ditrysia</taxon>
        <taxon>Tineoidea</taxon>
        <taxon>Psychidae</taxon>
        <taxon>Oiketicinae</taxon>
        <taxon>Eumeta</taxon>
    </lineage>
</organism>
<accession>A0A4C1TQL8</accession>
<evidence type="ECO:0000313" key="1">
    <source>
        <dbReference type="EMBL" id="GBP16270.1"/>
    </source>
</evidence>
<dbReference type="AlphaFoldDB" id="A0A4C1TQL8"/>
<sequence>MQYPNTQAALHHSWTSAISVVSRGRTTSPKRIRVGVERNLSKAGRLNYVSTWVRVGDARRRPPGITSCYVTDFKCFRLKLSTLSDFSTPSSDRGARVAAYWCSEVKFRSLGISV</sequence>
<gene>
    <name evidence="1" type="ORF">EVAR_93638_1</name>
</gene>